<accession>A0ABQ8SHA3</accession>
<evidence type="ECO:0000313" key="2">
    <source>
        <dbReference type="EMBL" id="KAJ4433097.1"/>
    </source>
</evidence>
<organism evidence="2 3">
    <name type="scientific">Periplaneta americana</name>
    <name type="common">American cockroach</name>
    <name type="synonym">Blatta americana</name>
    <dbReference type="NCBI Taxonomy" id="6978"/>
    <lineage>
        <taxon>Eukaryota</taxon>
        <taxon>Metazoa</taxon>
        <taxon>Ecdysozoa</taxon>
        <taxon>Arthropoda</taxon>
        <taxon>Hexapoda</taxon>
        <taxon>Insecta</taxon>
        <taxon>Pterygota</taxon>
        <taxon>Neoptera</taxon>
        <taxon>Polyneoptera</taxon>
        <taxon>Dictyoptera</taxon>
        <taxon>Blattodea</taxon>
        <taxon>Blattoidea</taxon>
        <taxon>Blattidae</taxon>
        <taxon>Blattinae</taxon>
        <taxon>Periplaneta</taxon>
    </lineage>
</organism>
<feature type="region of interest" description="Disordered" evidence="1">
    <location>
        <begin position="1"/>
        <end position="22"/>
    </location>
</feature>
<dbReference type="EMBL" id="JAJSOF020000027">
    <property type="protein sequence ID" value="KAJ4433097.1"/>
    <property type="molecule type" value="Genomic_DNA"/>
</dbReference>
<dbReference type="Proteomes" id="UP001148838">
    <property type="component" value="Unassembled WGS sequence"/>
</dbReference>
<proteinExistence type="predicted"/>
<evidence type="ECO:0000256" key="1">
    <source>
        <dbReference type="SAM" id="MobiDB-lite"/>
    </source>
</evidence>
<keyword evidence="3" id="KW-1185">Reference proteome</keyword>
<evidence type="ECO:0000313" key="3">
    <source>
        <dbReference type="Proteomes" id="UP001148838"/>
    </source>
</evidence>
<sequence length="112" mass="12422">MAGLREGGNEPPGSLKANKTDLDPAPKYAYVIAKYVTNANTMTSKQFNIAQVVMRVTINPMGPDETEFSRICAKAAFQETASATSHKDFISMEISFSMKVYRDLEHKNSKEL</sequence>
<reference evidence="2 3" key="1">
    <citation type="journal article" date="2022" name="Allergy">
        <title>Genome assembly and annotation of Periplaneta americana reveal a comprehensive cockroach allergen profile.</title>
        <authorList>
            <person name="Wang L."/>
            <person name="Xiong Q."/>
            <person name="Saelim N."/>
            <person name="Wang L."/>
            <person name="Nong W."/>
            <person name="Wan A.T."/>
            <person name="Shi M."/>
            <person name="Liu X."/>
            <person name="Cao Q."/>
            <person name="Hui J.H.L."/>
            <person name="Sookrung N."/>
            <person name="Leung T.F."/>
            <person name="Tungtrongchitr A."/>
            <person name="Tsui S.K.W."/>
        </authorList>
    </citation>
    <scope>NUCLEOTIDE SEQUENCE [LARGE SCALE GENOMIC DNA]</scope>
    <source>
        <strain evidence="2">PWHHKU_190912</strain>
    </source>
</reference>
<gene>
    <name evidence="2" type="ORF">ANN_15354</name>
</gene>
<comment type="caution">
    <text evidence="2">The sequence shown here is derived from an EMBL/GenBank/DDBJ whole genome shotgun (WGS) entry which is preliminary data.</text>
</comment>
<protein>
    <submittedName>
        <fullName evidence="2">Uncharacterized protein</fullName>
    </submittedName>
</protein>
<name>A0ABQ8SHA3_PERAM</name>